<dbReference type="PROSITE" id="PS00290">
    <property type="entry name" value="IG_MHC"/>
    <property type="match status" value="1"/>
</dbReference>
<evidence type="ECO:0000256" key="4">
    <source>
        <dbReference type="SAM" id="SignalP"/>
    </source>
</evidence>
<dbReference type="OrthoDB" id="10012075at2759"/>
<dbReference type="InterPro" id="IPR013783">
    <property type="entry name" value="Ig-like_fold"/>
</dbReference>
<proteinExistence type="predicted"/>
<dbReference type="EMBL" id="JAFJMO010000001">
    <property type="protein sequence ID" value="KAJ8287682.1"/>
    <property type="molecule type" value="Genomic_DNA"/>
</dbReference>
<evidence type="ECO:0000256" key="1">
    <source>
        <dbReference type="ARBA" id="ARBA00023319"/>
    </source>
</evidence>
<evidence type="ECO:0000256" key="2">
    <source>
        <dbReference type="SAM" id="MobiDB-lite"/>
    </source>
</evidence>
<keyword evidence="4" id="KW-0732">Signal</keyword>
<dbReference type="Gene3D" id="2.60.40.10">
    <property type="entry name" value="Immunoglobulins"/>
    <property type="match status" value="2"/>
</dbReference>
<feature type="signal peptide" evidence="4">
    <location>
        <begin position="1"/>
        <end position="20"/>
    </location>
</feature>
<dbReference type="Proteomes" id="UP001152803">
    <property type="component" value="Unassembled WGS sequence"/>
</dbReference>
<feature type="chain" id="PRO_5040219269" description="Ig-like domain-containing protein" evidence="4">
    <location>
        <begin position="21"/>
        <end position="304"/>
    </location>
</feature>
<keyword evidence="3" id="KW-1133">Transmembrane helix</keyword>
<sequence>MKGFFILATLTLVYPRWNYASLILQGPQVPVEEGDYLSLECQSDLDSNMTDVHFEKFSKHMQKWFRLEPYAYGRYRFCSYYDMEVSREQGSLSLSFSHIQSYMEGSYRCVSNNAANPENSSLPVYIPVHYMREITVYKEGVNAVSRYFQRLDLRVRVGEDVELNCNVSASMDPQITWMKEGEDWLVLSSKLKLKNVRVEDSGSYTCVAQHPSISSLKRSRTVNVTVLPEDAPWYDTTEGRLTLMISASGVGLLLLIMSVSICLCRRASGRKRKGPIDDRSQKKPVYMVSTESLPSNNGDKQPLV</sequence>
<keyword evidence="7" id="KW-1185">Reference proteome</keyword>
<dbReference type="SUPFAM" id="SSF48726">
    <property type="entry name" value="Immunoglobulin"/>
    <property type="match status" value="2"/>
</dbReference>
<accession>A0A9Q1I6J5</accession>
<dbReference type="Pfam" id="PF13927">
    <property type="entry name" value="Ig_3"/>
    <property type="match status" value="1"/>
</dbReference>
<keyword evidence="3" id="KW-0812">Transmembrane</keyword>
<organism evidence="6 7">
    <name type="scientific">Conger conger</name>
    <name type="common">Conger eel</name>
    <name type="synonym">Muraena conger</name>
    <dbReference type="NCBI Taxonomy" id="82655"/>
    <lineage>
        <taxon>Eukaryota</taxon>
        <taxon>Metazoa</taxon>
        <taxon>Chordata</taxon>
        <taxon>Craniata</taxon>
        <taxon>Vertebrata</taxon>
        <taxon>Euteleostomi</taxon>
        <taxon>Actinopterygii</taxon>
        <taxon>Neopterygii</taxon>
        <taxon>Teleostei</taxon>
        <taxon>Anguilliformes</taxon>
        <taxon>Congridae</taxon>
        <taxon>Conger</taxon>
    </lineage>
</organism>
<name>A0A9Q1I6J5_CONCO</name>
<evidence type="ECO:0000259" key="5">
    <source>
        <dbReference type="PROSITE" id="PS50835"/>
    </source>
</evidence>
<dbReference type="InterPro" id="IPR013151">
    <property type="entry name" value="Immunoglobulin_dom"/>
</dbReference>
<keyword evidence="1" id="KW-0393">Immunoglobulin domain</keyword>
<reference evidence="6" key="1">
    <citation type="journal article" date="2023" name="Science">
        <title>Genome structures resolve the early diversification of teleost fishes.</title>
        <authorList>
            <person name="Parey E."/>
            <person name="Louis A."/>
            <person name="Montfort J."/>
            <person name="Bouchez O."/>
            <person name="Roques C."/>
            <person name="Iampietro C."/>
            <person name="Lluch J."/>
            <person name="Castinel A."/>
            <person name="Donnadieu C."/>
            <person name="Desvignes T."/>
            <person name="Floi Bucao C."/>
            <person name="Jouanno E."/>
            <person name="Wen M."/>
            <person name="Mejri S."/>
            <person name="Dirks R."/>
            <person name="Jansen H."/>
            <person name="Henkel C."/>
            <person name="Chen W.J."/>
            <person name="Zahm M."/>
            <person name="Cabau C."/>
            <person name="Klopp C."/>
            <person name="Thompson A.W."/>
            <person name="Robinson-Rechavi M."/>
            <person name="Braasch I."/>
            <person name="Lecointre G."/>
            <person name="Bobe J."/>
            <person name="Postlethwait J.H."/>
            <person name="Berthelot C."/>
            <person name="Roest Crollius H."/>
            <person name="Guiguen Y."/>
        </authorList>
    </citation>
    <scope>NUCLEOTIDE SEQUENCE</scope>
    <source>
        <strain evidence="6">Concon-B</strain>
    </source>
</reference>
<keyword evidence="3" id="KW-0472">Membrane</keyword>
<evidence type="ECO:0000313" key="7">
    <source>
        <dbReference type="Proteomes" id="UP001152803"/>
    </source>
</evidence>
<evidence type="ECO:0000256" key="3">
    <source>
        <dbReference type="SAM" id="Phobius"/>
    </source>
</evidence>
<feature type="region of interest" description="Disordered" evidence="2">
    <location>
        <begin position="270"/>
        <end position="304"/>
    </location>
</feature>
<gene>
    <name evidence="6" type="ORF">COCON_G00003410</name>
</gene>
<dbReference type="InterPro" id="IPR036179">
    <property type="entry name" value="Ig-like_dom_sf"/>
</dbReference>
<dbReference type="PROSITE" id="PS50835">
    <property type="entry name" value="IG_LIKE"/>
    <property type="match status" value="2"/>
</dbReference>
<feature type="compositionally biased region" description="Polar residues" evidence="2">
    <location>
        <begin position="289"/>
        <end position="304"/>
    </location>
</feature>
<dbReference type="SMART" id="SM00409">
    <property type="entry name" value="IG"/>
    <property type="match status" value="2"/>
</dbReference>
<dbReference type="SMART" id="SM00408">
    <property type="entry name" value="IGc2"/>
    <property type="match status" value="2"/>
</dbReference>
<comment type="caution">
    <text evidence="6">The sequence shown here is derived from an EMBL/GenBank/DDBJ whole genome shotgun (WGS) entry which is preliminary data.</text>
</comment>
<dbReference type="InterPro" id="IPR003006">
    <property type="entry name" value="Ig/MHC_CS"/>
</dbReference>
<dbReference type="InterPro" id="IPR007110">
    <property type="entry name" value="Ig-like_dom"/>
</dbReference>
<feature type="domain" description="Ig-like" evidence="5">
    <location>
        <begin position="15"/>
        <end position="113"/>
    </location>
</feature>
<dbReference type="Pfam" id="PF00047">
    <property type="entry name" value="ig"/>
    <property type="match status" value="1"/>
</dbReference>
<dbReference type="CDD" id="cd00096">
    <property type="entry name" value="Ig"/>
    <property type="match status" value="1"/>
</dbReference>
<protein>
    <recommendedName>
        <fullName evidence="5">Ig-like domain-containing protein</fullName>
    </recommendedName>
</protein>
<dbReference type="InterPro" id="IPR003598">
    <property type="entry name" value="Ig_sub2"/>
</dbReference>
<dbReference type="PANTHER" id="PTHR46013">
    <property type="entry name" value="VASCULAR CELL ADHESION MOLECULE 1"/>
    <property type="match status" value="1"/>
</dbReference>
<dbReference type="PANTHER" id="PTHR46013:SF7">
    <property type="entry name" value="IG-LIKE DOMAIN-CONTAINING PROTEIN"/>
    <property type="match status" value="1"/>
</dbReference>
<feature type="transmembrane region" description="Helical" evidence="3">
    <location>
        <begin position="241"/>
        <end position="264"/>
    </location>
</feature>
<dbReference type="InterPro" id="IPR003599">
    <property type="entry name" value="Ig_sub"/>
</dbReference>
<feature type="domain" description="Ig-like" evidence="5">
    <location>
        <begin position="117"/>
        <end position="223"/>
    </location>
</feature>
<dbReference type="AlphaFoldDB" id="A0A9Q1I6J5"/>
<evidence type="ECO:0000313" key="6">
    <source>
        <dbReference type="EMBL" id="KAJ8287682.1"/>
    </source>
</evidence>